<feature type="domain" description="S1 motif" evidence="2">
    <location>
        <begin position="166"/>
        <end position="228"/>
    </location>
</feature>
<dbReference type="Gene3D" id="2.40.50.140">
    <property type="entry name" value="Nucleic acid-binding proteins"/>
    <property type="match status" value="2"/>
</dbReference>
<comment type="similarity">
    <text evidence="1">Belongs to the CvfB family.</text>
</comment>
<dbReference type="Pfam" id="PF17783">
    <property type="entry name" value="WHD_CvfB"/>
    <property type="match status" value="1"/>
</dbReference>
<dbReference type="AlphaFoldDB" id="A0A1H3IZL6"/>
<dbReference type="InterPro" id="IPR039566">
    <property type="entry name" value="CvfB_S1_st"/>
</dbReference>
<reference evidence="4" key="1">
    <citation type="submission" date="2016-10" db="EMBL/GenBank/DDBJ databases">
        <authorList>
            <person name="Varghese N."/>
            <person name="Submissions S."/>
        </authorList>
    </citation>
    <scope>NUCLEOTIDE SEQUENCE [LARGE SCALE GENOMIC DNA]</scope>
    <source>
        <strain evidence="4">VPI 5359</strain>
    </source>
</reference>
<evidence type="ECO:0000313" key="3">
    <source>
        <dbReference type="EMBL" id="SDY32795.1"/>
    </source>
</evidence>
<dbReference type="InterPro" id="IPR036388">
    <property type="entry name" value="WH-like_DNA-bd_sf"/>
</dbReference>
<gene>
    <name evidence="3" type="ORF">SAMN04488579_1266</name>
</gene>
<dbReference type="PANTHER" id="PTHR37296">
    <property type="entry name" value="CONSERVED VIRULENCE FACTOR B"/>
    <property type="match status" value="1"/>
</dbReference>
<dbReference type="InterPro" id="IPR040764">
    <property type="entry name" value="CvfB_WH"/>
</dbReference>
<dbReference type="Gene3D" id="1.10.10.10">
    <property type="entry name" value="Winged helix-like DNA-binding domain superfamily/Winged helix DNA-binding domain"/>
    <property type="match status" value="1"/>
</dbReference>
<dbReference type="PIRSF" id="PIRSF012524">
    <property type="entry name" value="YitL_S1"/>
    <property type="match status" value="1"/>
</dbReference>
<dbReference type="InterPro" id="IPR003029">
    <property type="entry name" value="S1_domain"/>
</dbReference>
<dbReference type="PROSITE" id="PS50126">
    <property type="entry name" value="S1"/>
    <property type="match status" value="1"/>
</dbReference>
<keyword evidence="4" id="KW-1185">Reference proteome</keyword>
<dbReference type="EMBL" id="FNOU01000026">
    <property type="protein sequence ID" value="SDY32795.1"/>
    <property type="molecule type" value="Genomic_DNA"/>
</dbReference>
<accession>A0A1H3IZL6</accession>
<evidence type="ECO:0000313" key="4">
    <source>
        <dbReference type="Proteomes" id="UP000199652"/>
    </source>
</evidence>
<organism evidence="3 4">
    <name type="scientific">Eubacterium barkeri</name>
    <name type="common">Clostridium barkeri</name>
    <dbReference type="NCBI Taxonomy" id="1528"/>
    <lineage>
        <taxon>Bacteria</taxon>
        <taxon>Bacillati</taxon>
        <taxon>Bacillota</taxon>
        <taxon>Clostridia</taxon>
        <taxon>Eubacteriales</taxon>
        <taxon>Eubacteriaceae</taxon>
        <taxon>Eubacterium</taxon>
    </lineage>
</organism>
<sequence>MMNRDLVASPDFSKENRMIEVGKIQDLVIDRISKIGPYLVDPRDKKEKKDAVLMPGKELPKGAAVGDTLSVFVYRDSGDRPIATLRRPKILMGELAPLKVVAITRVGAFMDWGLEKDVLLPYSEQITKVQIGREYLVELYLDKSGRLCATMKVYPKLENETPYKVGDWVEGYIYQINPEMGAFVAVDLKYHGLVPLKEMISADVHCGDSVKARVTQIRKDGKLALSPNRKAYKEIPQDARVIYEKLMAAGGSLPYNDKTPPAIIAKEFHMSKASFKRAIGNLLKTKKIRITSRGITLSESRH</sequence>
<dbReference type="Proteomes" id="UP000199652">
    <property type="component" value="Unassembled WGS sequence"/>
</dbReference>
<dbReference type="PANTHER" id="PTHR37296:SF1">
    <property type="entry name" value="CONSERVED VIRULENCE FACTOR B"/>
    <property type="match status" value="1"/>
</dbReference>
<dbReference type="GO" id="GO:0003676">
    <property type="term" value="F:nucleic acid binding"/>
    <property type="evidence" value="ECO:0007669"/>
    <property type="project" value="InterPro"/>
</dbReference>
<dbReference type="SUPFAM" id="SSF50249">
    <property type="entry name" value="Nucleic acid-binding proteins"/>
    <property type="match status" value="1"/>
</dbReference>
<dbReference type="Pfam" id="PF13509">
    <property type="entry name" value="S1_2"/>
    <property type="match status" value="2"/>
</dbReference>
<evidence type="ECO:0000259" key="2">
    <source>
        <dbReference type="PROSITE" id="PS50126"/>
    </source>
</evidence>
<dbReference type="InterPro" id="IPR012340">
    <property type="entry name" value="NA-bd_OB-fold"/>
</dbReference>
<protein>
    <recommendedName>
        <fullName evidence="2">S1 motif domain-containing protein</fullName>
    </recommendedName>
</protein>
<dbReference type="Pfam" id="PF00575">
    <property type="entry name" value="S1"/>
    <property type="match status" value="1"/>
</dbReference>
<dbReference type="STRING" id="1528.SAMN04488579_1266"/>
<evidence type="ECO:0000256" key="1">
    <source>
        <dbReference type="PIRNR" id="PIRNR012524"/>
    </source>
</evidence>
<dbReference type="SMART" id="SM00316">
    <property type="entry name" value="S1"/>
    <property type="match status" value="2"/>
</dbReference>
<name>A0A1H3IZL6_EUBBA</name>
<proteinExistence type="inferred from homology"/>
<dbReference type="InterPro" id="IPR014464">
    <property type="entry name" value="CvfB_fam"/>
</dbReference>